<name>X1A557_9ZZZZ</name>
<accession>X1A557</accession>
<reference evidence="1" key="1">
    <citation type="journal article" date="2014" name="Front. Microbiol.">
        <title>High frequency of phylogenetically diverse reductive dehalogenase-homologous genes in deep subseafloor sedimentary metagenomes.</title>
        <authorList>
            <person name="Kawai M."/>
            <person name="Futagami T."/>
            <person name="Toyoda A."/>
            <person name="Takaki Y."/>
            <person name="Nishi S."/>
            <person name="Hori S."/>
            <person name="Arai W."/>
            <person name="Tsubouchi T."/>
            <person name="Morono Y."/>
            <person name="Uchiyama I."/>
            <person name="Ito T."/>
            <person name="Fujiyama A."/>
            <person name="Inagaki F."/>
            <person name="Takami H."/>
        </authorList>
    </citation>
    <scope>NUCLEOTIDE SEQUENCE</scope>
    <source>
        <strain evidence="1">Expedition CK06-06</strain>
    </source>
</reference>
<protein>
    <submittedName>
        <fullName evidence="1">Uncharacterized protein</fullName>
    </submittedName>
</protein>
<proteinExistence type="predicted"/>
<gene>
    <name evidence="1" type="ORF">S01H4_16528</name>
</gene>
<dbReference type="EMBL" id="BART01007250">
    <property type="protein sequence ID" value="GAG55326.1"/>
    <property type="molecule type" value="Genomic_DNA"/>
</dbReference>
<dbReference type="AlphaFoldDB" id="X1A557"/>
<comment type="caution">
    <text evidence="1">The sequence shown here is derived from an EMBL/GenBank/DDBJ whole genome shotgun (WGS) entry which is preliminary data.</text>
</comment>
<evidence type="ECO:0000313" key="1">
    <source>
        <dbReference type="EMBL" id="GAG55326.1"/>
    </source>
</evidence>
<sequence>MSGSAICYPYCINFNNESIAIPAQKIIEYKLIRLPPSRKTKVKLINDNTVHTIKFIK</sequence>
<organism evidence="1">
    <name type="scientific">marine sediment metagenome</name>
    <dbReference type="NCBI Taxonomy" id="412755"/>
    <lineage>
        <taxon>unclassified sequences</taxon>
        <taxon>metagenomes</taxon>
        <taxon>ecological metagenomes</taxon>
    </lineage>
</organism>